<evidence type="ECO:0000256" key="8">
    <source>
        <dbReference type="RuleBase" id="RU366063"/>
    </source>
</evidence>
<dbReference type="InterPro" id="IPR012762">
    <property type="entry name" value="Ubiq_biosynth_COQ9"/>
</dbReference>
<keyword evidence="11" id="KW-1185">Reference proteome</keyword>
<evidence type="ECO:0000256" key="4">
    <source>
        <dbReference type="ARBA" id="ARBA00022688"/>
    </source>
</evidence>
<dbReference type="EMBL" id="JASPKY010000448">
    <property type="protein sequence ID" value="KAK9696538.1"/>
    <property type="molecule type" value="Genomic_DNA"/>
</dbReference>
<dbReference type="AlphaFoldDB" id="A0AAW1J1P9"/>
<sequence length="241" mass="27460">MSLVCLCATVRYNIKYTYAALTIYRHNATQNTSEPTQTNENTGWSKESIAAGAQDVGYPSITHGMFARGGGDLVHYFQQTANQRLVQYMKAKVEDRSKNYSPGEFVEEAVKHRLEMVIPYISRWPQAIALMSLPPNVQNTLATQLTLVDDICYYAGDRSVDFSWYARRLALVAIYKATELYMVQDKSVDYLESWKFLNNRLTEAIQLQNVLLPTHTDNKFSTDTLLSTFITARNILGMNNR</sequence>
<accession>A0AAW1J1P9</accession>
<dbReference type="GO" id="GO:0008289">
    <property type="term" value="F:lipid binding"/>
    <property type="evidence" value="ECO:0007669"/>
    <property type="project" value="UniProtKB-UniRule"/>
</dbReference>
<evidence type="ECO:0000313" key="10">
    <source>
        <dbReference type="EMBL" id="KAK9696538.1"/>
    </source>
</evidence>
<dbReference type="GO" id="GO:0005743">
    <property type="term" value="C:mitochondrial inner membrane"/>
    <property type="evidence" value="ECO:0007669"/>
    <property type="project" value="TreeGrafter"/>
</dbReference>
<keyword evidence="7 8" id="KW-0496">Mitochondrion</keyword>
<reference evidence="10 11" key="1">
    <citation type="journal article" date="2024" name="BMC Genomics">
        <title>De novo assembly and annotation of Popillia japonica's genome with initial clues to its potential as an invasive pest.</title>
        <authorList>
            <person name="Cucini C."/>
            <person name="Boschi S."/>
            <person name="Funari R."/>
            <person name="Cardaioli E."/>
            <person name="Iannotti N."/>
            <person name="Marturano G."/>
            <person name="Paoli F."/>
            <person name="Bruttini M."/>
            <person name="Carapelli A."/>
            <person name="Frati F."/>
            <person name="Nardi F."/>
        </authorList>
    </citation>
    <scope>NUCLEOTIDE SEQUENCE [LARGE SCALE GENOMIC DNA]</scope>
    <source>
        <strain evidence="10">DMR45628</strain>
    </source>
</reference>
<evidence type="ECO:0000256" key="5">
    <source>
        <dbReference type="ARBA" id="ARBA00022946"/>
    </source>
</evidence>
<comment type="pathway">
    <text evidence="2 8">Cofactor biosynthesis; ubiquinone biosynthesis.</text>
</comment>
<comment type="caution">
    <text evidence="10">The sequence shown here is derived from an EMBL/GenBank/DDBJ whole genome shotgun (WGS) entry which is preliminary data.</text>
</comment>
<keyword evidence="6 8" id="KW-0446">Lipid-binding</keyword>
<evidence type="ECO:0000256" key="6">
    <source>
        <dbReference type="ARBA" id="ARBA00023121"/>
    </source>
</evidence>
<comment type="function">
    <text evidence="8">Membrane-associated protein that warps the membrane surface to access and bind aromatic isoprenes with high specificity, including ubiquinone (CoQ) isoprene intermediates and presents them directly to Coq7, therefore facilitating the Coq7-mediated hydroxylase step. Participates in the biosynthesis of coenzyme Q, also named ubiquinone, an essential lipid-soluble electron transporter for aerobic cellular respiration.</text>
</comment>
<gene>
    <name evidence="10" type="ORF">QE152_g31506</name>
</gene>
<organism evidence="10 11">
    <name type="scientific">Popillia japonica</name>
    <name type="common">Japanese beetle</name>
    <dbReference type="NCBI Taxonomy" id="7064"/>
    <lineage>
        <taxon>Eukaryota</taxon>
        <taxon>Metazoa</taxon>
        <taxon>Ecdysozoa</taxon>
        <taxon>Arthropoda</taxon>
        <taxon>Hexapoda</taxon>
        <taxon>Insecta</taxon>
        <taxon>Pterygota</taxon>
        <taxon>Neoptera</taxon>
        <taxon>Endopterygota</taxon>
        <taxon>Coleoptera</taxon>
        <taxon>Polyphaga</taxon>
        <taxon>Scarabaeiformia</taxon>
        <taxon>Scarabaeidae</taxon>
        <taxon>Rutelinae</taxon>
        <taxon>Popillia</taxon>
    </lineage>
</organism>
<dbReference type="Gene3D" id="1.10.357.10">
    <property type="entry name" value="Tetracycline Repressor, domain 2"/>
    <property type="match status" value="1"/>
</dbReference>
<dbReference type="PANTHER" id="PTHR21427:SF19">
    <property type="entry name" value="UBIQUINONE BIOSYNTHESIS PROTEIN COQ9, MITOCHONDRIAL"/>
    <property type="match status" value="1"/>
</dbReference>
<dbReference type="NCBIfam" id="TIGR02396">
    <property type="entry name" value="diverge_rpsU"/>
    <property type="match status" value="1"/>
</dbReference>
<protein>
    <recommendedName>
        <fullName evidence="8">Ubiquinone biosynthesis protein</fullName>
    </recommendedName>
</protein>
<dbReference type="GO" id="GO:0006744">
    <property type="term" value="P:ubiquinone biosynthetic process"/>
    <property type="evidence" value="ECO:0007669"/>
    <property type="project" value="UniProtKB-UniRule"/>
</dbReference>
<evidence type="ECO:0000259" key="9">
    <source>
        <dbReference type="Pfam" id="PF08511"/>
    </source>
</evidence>
<comment type="subcellular location">
    <subcellularLocation>
        <location evidence="1 8">Mitochondrion</location>
    </subcellularLocation>
</comment>
<evidence type="ECO:0000256" key="7">
    <source>
        <dbReference type="ARBA" id="ARBA00023128"/>
    </source>
</evidence>
<evidence type="ECO:0000313" key="11">
    <source>
        <dbReference type="Proteomes" id="UP001458880"/>
    </source>
</evidence>
<evidence type="ECO:0000256" key="1">
    <source>
        <dbReference type="ARBA" id="ARBA00004173"/>
    </source>
</evidence>
<keyword evidence="4 8" id="KW-0831">Ubiquinone biosynthesis</keyword>
<evidence type="ECO:0000256" key="3">
    <source>
        <dbReference type="ARBA" id="ARBA00010766"/>
    </source>
</evidence>
<dbReference type="PANTHER" id="PTHR21427">
    <property type="entry name" value="UBIQUINONE BIOSYNTHESIS PROTEIN COQ9, MITOCHONDRIAL"/>
    <property type="match status" value="1"/>
</dbReference>
<feature type="domain" description="COQ9 C-terminal" evidence="9">
    <location>
        <begin position="138"/>
        <end position="207"/>
    </location>
</feature>
<evidence type="ECO:0000256" key="2">
    <source>
        <dbReference type="ARBA" id="ARBA00004749"/>
    </source>
</evidence>
<name>A0AAW1J1P9_POPJA</name>
<dbReference type="Proteomes" id="UP001458880">
    <property type="component" value="Unassembled WGS sequence"/>
</dbReference>
<dbReference type="Pfam" id="PF08511">
    <property type="entry name" value="COQ9"/>
    <property type="match status" value="1"/>
</dbReference>
<comment type="similarity">
    <text evidence="3 8">Belongs to the COQ9 family.</text>
</comment>
<proteinExistence type="inferred from homology"/>
<keyword evidence="5" id="KW-0809">Transit peptide</keyword>
<dbReference type="InterPro" id="IPR013718">
    <property type="entry name" value="COQ9_C"/>
</dbReference>
<dbReference type="FunFam" id="1.10.357.10:FF:000004">
    <property type="entry name" value="Ubiquinone biosynthesis protein COQ9, mitochondrial"/>
    <property type="match status" value="1"/>
</dbReference>